<evidence type="ECO:0000256" key="1">
    <source>
        <dbReference type="SAM" id="MobiDB-lite"/>
    </source>
</evidence>
<evidence type="ECO:0000313" key="3">
    <source>
        <dbReference type="Proteomes" id="UP001151760"/>
    </source>
</evidence>
<feature type="region of interest" description="Disordered" evidence="1">
    <location>
        <begin position="298"/>
        <end position="330"/>
    </location>
</feature>
<protein>
    <submittedName>
        <fullName evidence="2">Uncharacterized protein</fullName>
    </submittedName>
</protein>
<dbReference type="Proteomes" id="UP001151760">
    <property type="component" value="Unassembled WGS sequence"/>
</dbReference>
<feature type="region of interest" description="Disordered" evidence="1">
    <location>
        <begin position="202"/>
        <end position="282"/>
    </location>
</feature>
<organism evidence="2 3">
    <name type="scientific">Tanacetum coccineum</name>
    <dbReference type="NCBI Taxonomy" id="301880"/>
    <lineage>
        <taxon>Eukaryota</taxon>
        <taxon>Viridiplantae</taxon>
        <taxon>Streptophyta</taxon>
        <taxon>Embryophyta</taxon>
        <taxon>Tracheophyta</taxon>
        <taxon>Spermatophyta</taxon>
        <taxon>Magnoliopsida</taxon>
        <taxon>eudicotyledons</taxon>
        <taxon>Gunneridae</taxon>
        <taxon>Pentapetalae</taxon>
        <taxon>asterids</taxon>
        <taxon>campanulids</taxon>
        <taxon>Asterales</taxon>
        <taxon>Asteraceae</taxon>
        <taxon>Asteroideae</taxon>
        <taxon>Anthemideae</taxon>
        <taxon>Anthemidinae</taxon>
        <taxon>Tanacetum</taxon>
    </lineage>
</organism>
<keyword evidence="3" id="KW-1185">Reference proteome</keyword>
<name>A0ABQ5A3I0_9ASTR</name>
<feature type="compositionally biased region" description="Acidic residues" evidence="1">
    <location>
        <begin position="244"/>
        <end position="282"/>
    </location>
</feature>
<reference evidence="2" key="2">
    <citation type="submission" date="2022-01" db="EMBL/GenBank/DDBJ databases">
        <authorList>
            <person name="Yamashiro T."/>
            <person name="Shiraishi A."/>
            <person name="Satake H."/>
            <person name="Nakayama K."/>
        </authorList>
    </citation>
    <scope>NUCLEOTIDE SEQUENCE</scope>
</reference>
<feature type="compositionally biased region" description="Polar residues" evidence="1">
    <location>
        <begin position="202"/>
        <end position="219"/>
    </location>
</feature>
<comment type="caution">
    <text evidence="2">The sequence shown here is derived from an EMBL/GenBank/DDBJ whole genome shotgun (WGS) entry which is preliminary data.</text>
</comment>
<gene>
    <name evidence="2" type="ORF">Tco_0804132</name>
</gene>
<dbReference type="EMBL" id="BQNB010011941">
    <property type="protein sequence ID" value="GJS97164.1"/>
    <property type="molecule type" value="Genomic_DNA"/>
</dbReference>
<accession>A0ABQ5A3I0</accession>
<sequence>MNTTQAQQKALDDALVAPVDRQEFEDLPLEQDILSFIRDLGHTRDVTYLMESICYRHQQEDFLFQNEYKDAKKTNKMSYPRFTKIIIDYFMSKDQSILRRNKMFWHTARDDTVFTSMRCFSRHEDTQVYGTILPKELKNQAMLESNAYKTYYAFAFGEKTPKPKLKSKAKVAKFDKKKQPTKKPKAKGLAVLSEVLLSDGVDTQSKVPNEQQQKTSATDEGTGIIPGVHDVPIYESKSEKETWGDSEDEDDENDSDDLSDESDDDNDEEEEKIDDEEMMYNDEDDEVTKDLYEDVNVNLGNDDTKMTNVDQGASKQQNKTGGPTQSSSVNSDITSKLLNLDNPSLADNEITFLIDTTAQHATTILEITSTTTSFTSLPYFASVFKFNERFTNLEKDLLEIKQVDQEAINKAIQAHNFDSREEAQAKKREYIELIDTTVRTIIKEEVNAQLPQMLPQAISDVATPVIEKNVTESLEVVVLTKSLSQP</sequence>
<proteinExistence type="predicted"/>
<evidence type="ECO:0000313" key="2">
    <source>
        <dbReference type="EMBL" id="GJS97164.1"/>
    </source>
</evidence>
<reference evidence="2" key="1">
    <citation type="journal article" date="2022" name="Int. J. Mol. Sci.">
        <title>Draft Genome of Tanacetum Coccineum: Genomic Comparison of Closely Related Tanacetum-Family Plants.</title>
        <authorList>
            <person name="Yamashiro T."/>
            <person name="Shiraishi A."/>
            <person name="Nakayama K."/>
            <person name="Satake H."/>
        </authorList>
    </citation>
    <scope>NUCLEOTIDE SEQUENCE</scope>
</reference>